<dbReference type="InterPro" id="IPR049676">
    <property type="entry name" value="QatC"/>
</dbReference>
<dbReference type="AlphaFoldDB" id="A0A5J4RB99"/>
<name>A0A5J4RB99_9ZZZZ</name>
<reference evidence="1" key="1">
    <citation type="submission" date="2019-03" db="EMBL/GenBank/DDBJ databases">
        <title>Single cell metagenomics reveals metabolic interactions within the superorganism composed of flagellate Streblomastix strix and complex community of Bacteroidetes bacteria on its surface.</title>
        <authorList>
            <person name="Treitli S.C."/>
            <person name="Kolisko M."/>
            <person name="Husnik F."/>
            <person name="Keeling P."/>
            <person name="Hampl V."/>
        </authorList>
    </citation>
    <scope>NUCLEOTIDE SEQUENCE</scope>
    <source>
        <strain evidence="1">STM</strain>
    </source>
</reference>
<dbReference type="NCBIfam" id="NF041925">
    <property type="entry name" value="QatC"/>
    <property type="match status" value="1"/>
</dbReference>
<dbReference type="Gene3D" id="3.40.50.620">
    <property type="entry name" value="HUPs"/>
    <property type="match status" value="1"/>
</dbReference>
<sequence>MVTRIEIELREPLKRGKFDDVILHLYKEDKQYNININFDFTPLYSFARDKESIAFDFLFFSVLIYNIDRFVNRHIFSLEGWTREIEVINIPVMHLNEFQLAKGMIDEAISFLTGDIWNINYSQSEGILYQSRDDIKDWGNINIYEKVCLFSGGLDSLIGIIDELERIQQGKLLLISHKDLGKEGTDQDSIMTIFAHHHLYENKYSQIQTSVGIGKKNVGLIGKEPTFRSRSLLFIGMGIYAAYNIGTNTSLIIPENGTIALNIPLIPSRRSACSTRTTHPTFMNRLQSILTNMEITNYMYNPYELKTKGEMIMESLNQDILRQLIDASCSCAKRSHTYYWDNRGNCIKHCGMCLPCIYRRVSLHVNGLDNDVSNHYGTDVFNGIKFDINHLSQKSSRAFRTLLDFIRRRPSIEQIEKELLINGMCDVSRIRDYALVVNRTIEQIIDWINASNNTCIKRKVNLI</sequence>
<dbReference type="InterPro" id="IPR014729">
    <property type="entry name" value="Rossmann-like_a/b/a_fold"/>
</dbReference>
<gene>
    <name evidence="1" type="ORF">EZS27_020146</name>
</gene>
<proteinExistence type="predicted"/>
<organism evidence="1">
    <name type="scientific">termite gut metagenome</name>
    <dbReference type="NCBI Taxonomy" id="433724"/>
    <lineage>
        <taxon>unclassified sequences</taxon>
        <taxon>metagenomes</taxon>
        <taxon>organismal metagenomes</taxon>
    </lineage>
</organism>
<comment type="caution">
    <text evidence="1">The sequence shown here is derived from an EMBL/GenBank/DDBJ whole genome shotgun (WGS) entry which is preliminary data.</text>
</comment>
<evidence type="ECO:0008006" key="2">
    <source>
        <dbReference type="Google" id="ProtNLM"/>
    </source>
</evidence>
<accession>A0A5J4RB99</accession>
<protein>
    <recommendedName>
        <fullName evidence="2">7-cyano-7-deazaguanine synthase</fullName>
    </recommendedName>
</protein>
<evidence type="ECO:0000313" key="1">
    <source>
        <dbReference type="EMBL" id="KAA6331226.1"/>
    </source>
</evidence>
<dbReference type="EMBL" id="SNRY01001398">
    <property type="protein sequence ID" value="KAA6331226.1"/>
    <property type="molecule type" value="Genomic_DNA"/>
</dbReference>